<sequence>MALAIIALLVSIASLGFGIYQYRILDRVRRGEKSNNLLRIAYELQKRSEELRHKIGCTDDAPECEQLHTGVNEAADAIFAMVASSKGLSWTELNDMETRFLSLEQEVGLLYKQVTELSRFNEEVREYEKSQRRE</sequence>
<dbReference type="Proteomes" id="UP000095401">
    <property type="component" value="Chromosome"/>
</dbReference>
<evidence type="ECO:0000313" key="2">
    <source>
        <dbReference type="Proteomes" id="UP000095401"/>
    </source>
</evidence>
<dbReference type="AlphaFoldDB" id="A0A1D8IJM0"/>
<protein>
    <submittedName>
        <fullName evidence="1">Uncharacterized protein</fullName>
    </submittedName>
</protein>
<evidence type="ECO:0000313" key="1">
    <source>
        <dbReference type="EMBL" id="AOU96634.1"/>
    </source>
</evidence>
<gene>
    <name evidence="1" type="ORF">BI364_00105</name>
</gene>
<proteinExistence type="predicted"/>
<dbReference type="KEGG" id="aprs:BI364_00105"/>
<name>A0A1D8IJM0_9GAMM</name>
<organism evidence="1 2">
    <name type="scientific">Acidihalobacter yilgarnensis</name>
    <dbReference type="NCBI Taxonomy" id="2819280"/>
    <lineage>
        <taxon>Bacteria</taxon>
        <taxon>Pseudomonadati</taxon>
        <taxon>Pseudomonadota</taxon>
        <taxon>Gammaproteobacteria</taxon>
        <taxon>Chromatiales</taxon>
        <taxon>Ectothiorhodospiraceae</taxon>
        <taxon>Acidihalobacter</taxon>
    </lineage>
</organism>
<reference evidence="2" key="1">
    <citation type="submission" date="2016-09" db="EMBL/GenBank/DDBJ databases">
        <title>Acidihalobacter prosperus F5.</title>
        <authorList>
            <person name="Khaleque H.N."/>
            <person name="Ramsay J.P."/>
            <person name="Kaksonen A.H."/>
            <person name="Boxall N.J."/>
            <person name="Watkin E.L.J."/>
        </authorList>
    </citation>
    <scope>NUCLEOTIDE SEQUENCE [LARGE SCALE GENOMIC DNA]</scope>
    <source>
        <strain evidence="2">F5</strain>
    </source>
</reference>
<accession>A0A1D8IJM0</accession>
<keyword evidence="2" id="KW-1185">Reference proteome</keyword>
<dbReference type="EMBL" id="CP017415">
    <property type="protein sequence ID" value="AOU96634.1"/>
    <property type="molecule type" value="Genomic_DNA"/>
</dbReference>